<feature type="region of interest" description="Disordered" evidence="2">
    <location>
        <begin position="1241"/>
        <end position="1288"/>
    </location>
</feature>
<evidence type="ECO:0000313" key="3">
    <source>
        <dbReference type="EnsemblMetazoa" id="CLYHEMP005770.2"/>
    </source>
</evidence>
<organism evidence="3 4">
    <name type="scientific">Clytia hemisphaerica</name>
    <dbReference type="NCBI Taxonomy" id="252671"/>
    <lineage>
        <taxon>Eukaryota</taxon>
        <taxon>Metazoa</taxon>
        <taxon>Cnidaria</taxon>
        <taxon>Hydrozoa</taxon>
        <taxon>Hydroidolina</taxon>
        <taxon>Leptothecata</taxon>
        <taxon>Obeliida</taxon>
        <taxon>Clytiidae</taxon>
        <taxon>Clytia</taxon>
    </lineage>
</organism>
<sequence length="1508" mass="168332">MPKGTAKPSAKKKEYSLPCVYCNNKVTFPSSEKLKEHLFSRHRSNICKQSHEPSSSYSIPSQTQPVQSQQTIQSQANTLLQQAPVIPPKPGGTTAHLKSSSTYNPPSQSSGSVTGHGVGAVGSIRFKNSITASILANSPKRALKQQQYQESSIYTNIGDDDDFDIPPSVSSLLSKPLSAPASMTKFTASTINEQAGNYRQSTSSINELPSNHRQLTSSVASKFLADGKLGHSRSTSDLDLMSGMQNRNMQRMVDSLTDRERENITLRHELESLKAESQVKDEEQTRVKQRWRKEAEDALRNLKTTLKDVTAQKRLLENQLSEVEKEKENFRAKSDHLEKKLADLQTEVASKQRDMQMYMQDKGASESPGPSGATKKERDLARLLMADLQKLRQENEKLVDSITGKDDMIERMKTKLTAAQEASSKQPITKPCEKNHSNANPQEVFELKNVIKSYVGKNETLETVVKTLKIDKNKLLNRLQNADSQLTSLSNKITLSRSQPNLSSSTNLALGPATGGGGGSTMNQTTNSRPTMDQSQPALTALINNSLDQILGILKKLPPPCQHSQGPEVQHLTSDLQRVNLELVEEKSKVCQLRKIVQELEEVIENENDVLKERDQKTAEIQKLRAKIQLHENNEKVRKQLAKEKKLLQRKSSSMQKELKVINTLYQTSATDIAQKDNHILELLAERKRLIASNEKFAKDLTAVNTKCMECEKLVEKYKRESAFLVEKLNAGAKEREEMKQRNESLEARINEMASSNDMREIKTSLTDMQKTFNEIKMKSKNSTNVESKLTEDLQTVYRKNDELLNRITGLENQLYHEKENVLTLQKVVKEKETEINDLDTQMEEHKSQAEINASQSELHNNMNESKYESQIENLKLENEILQSRVMILEGISHEMDILTTERNNLKKENTQMRQRQSRTDKSEMVLVANMANDPESKEKVIQEMCKVSKLDENAKEKLQEMLSMPGFERFLSEDMSPINLMSDASSCATSKSSNSVKSLSRESVFEKEHTINHMYQASSDTLMAPEGSASFEDVIQVYHPPPTDDVDATVDYNGGTSLGPDSSIHQSQPSPGYVSQSQSNAGQTPYRQNNVKPSALPPQLQRQLEKAFDKSPSNVSLDSNMSAKLDRIFCESKALSGDIARGTSHENVNYKQVLSEFNKMISKMSGASINESTEDAAYSPVPTPTPSSRKRVTFSDHVVDFNQSENDTWSMSSTMSCQSKSTNDDKNQRDKEFFEALKKNFPSLSRHESSSAGAIPPKPESRRPDQQSPSVIPSPTKAPHSPRGQTSLTGQALNLMKAEKSFIKTETSNTMASFDNFVQLLSKFETQPGITSSSPMIQSKLVESNQSTDQALSAMLSAYHEEVGERQLNLSSPGNGASNLASPLLNGSLNSSGGMSQDSKLPVTPKNFLKNYQPLENVEYNPQLVGLANQLFQDDSYNGLPVQDVNHTRLLENTSFDGLREGVVYEPKLRPQLNNPRLYSRSSTPSGQSNSPSSNQPPNFSTSLLHQ</sequence>
<feature type="coiled-coil region" evidence="1">
    <location>
        <begin position="458"/>
        <end position="492"/>
    </location>
</feature>
<feature type="compositionally biased region" description="Low complexity" evidence="2">
    <location>
        <begin position="1481"/>
        <end position="1508"/>
    </location>
</feature>
<proteinExistence type="predicted"/>
<protein>
    <submittedName>
        <fullName evidence="3">Uncharacterized protein</fullName>
    </submittedName>
</protein>
<evidence type="ECO:0000256" key="2">
    <source>
        <dbReference type="SAM" id="MobiDB-lite"/>
    </source>
</evidence>
<feature type="coiled-coil region" evidence="1">
    <location>
        <begin position="256"/>
        <end position="401"/>
    </location>
</feature>
<feature type="region of interest" description="Disordered" evidence="2">
    <location>
        <begin position="1038"/>
        <end position="1095"/>
    </location>
</feature>
<dbReference type="OrthoDB" id="10684264at2759"/>
<dbReference type="RefSeq" id="XP_066911871.1">
    <property type="nucleotide sequence ID" value="XM_067055770.1"/>
</dbReference>
<evidence type="ECO:0000256" key="1">
    <source>
        <dbReference type="SAM" id="Coils"/>
    </source>
</evidence>
<reference evidence="3" key="1">
    <citation type="submission" date="2021-01" db="UniProtKB">
        <authorList>
            <consortium name="EnsemblMetazoa"/>
        </authorList>
    </citation>
    <scope>IDENTIFICATION</scope>
</reference>
<feature type="coiled-coil region" evidence="1">
    <location>
        <begin position="794"/>
        <end position="916"/>
    </location>
</feature>
<feature type="region of interest" description="Disordered" evidence="2">
    <location>
        <begin position="83"/>
        <end position="116"/>
    </location>
</feature>
<keyword evidence="1" id="KW-0175">Coiled coil</keyword>
<feature type="coiled-coil region" evidence="1">
    <location>
        <begin position="729"/>
        <end position="756"/>
    </location>
</feature>
<feature type="compositionally biased region" description="Polar residues" evidence="2">
    <location>
        <begin position="521"/>
        <end position="533"/>
    </location>
</feature>
<keyword evidence="4" id="KW-1185">Reference proteome</keyword>
<feature type="compositionally biased region" description="Polar residues" evidence="2">
    <location>
        <begin position="497"/>
        <end position="508"/>
    </location>
</feature>
<feature type="compositionally biased region" description="Low complexity" evidence="2">
    <location>
        <begin position="99"/>
        <end position="112"/>
    </location>
</feature>
<accession>A0A7M5V9C3</accession>
<dbReference type="Proteomes" id="UP000594262">
    <property type="component" value="Unplaced"/>
</dbReference>
<feature type="compositionally biased region" description="Low complexity" evidence="2">
    <location>
        <begin position="52"/>
        <end position="70"/>
    </location>
</feature>
<feature type="compositionally biased region" description="Polar residues" evidence="2">
    <location>
        <begin position="1060"/>
        <end position="1093"/>
    </location>
</feature>
<dbReference type="EnsemblMetazoa" id="CLYHEMT005770.2">
    <property type="protein sequence ID" value="CLYHEMP005770.2"/>
    <property type="gene ID" value="CLYHEMG005770"/>
</dbReference>
<feature type="region of interest" description="Disordered" evidence="2">
    <location>
        <begin position="1471"/>
        <end position="1508"/>
    </location>
</feature>
<evidence type="ECO:0000313" key="4">
    <source>
        <dbReference type="Proteomes" id="UP000594262"/>
    </source>
</evidence>
<name>A0A7M5V9C3_9CNID</name>
<feature type="region of interest" description="Disordered" evidence="2">
    <location>
        <begin position="417"/>
        <end position="439"/>
    </location>
</feature>
<feature type="coiled-coil region" evidence="1">
    <location>
        <begin position="569"/>
        <end position="658"/>
    </location>
</feature>
<dbReference type="GeneID" id="136799086"/>
<feature type="region of interest" description="Disordered" evidence="2">
    <location>
        <begin position="497"/>
        <end position="533"/>
    </location>
</feature>
<feature type="compositionally biased region" description="Low complexity" evidence="2">
    <location>
        <begin position="1211"/>
        <end position="1222"/>
    </location>
</feature>
<feature type="region of interest" description="Disordered" evidence="2">
    <location>
        <begin position="1206"/>
        <end position="1228"/>
    </location>
</feature>
<feature type="region of interest" description="Disordered" evidence="2">
    <location>
        <begin position="47"/>
        <end position="70"/>
    </location>
</feature>
<dbReference type="PANTHER" id="PTHR23159:SF31">
    <property type="entry name" value="CENTROSOME-ASSOCIATED PROTEIN CEP250 ISOFORM X1"/>
    <property type="match status" value="1"/>
</dbReference>
<dbReference type="PANTHER" id="PTHR23159">
    <property type="entry name" value="CENTROSOMAL PROTEIN 2"/>
    <property type="match status" value="1"/>
</dbReference>